<dbReference type="Pfam" id="PF25284">
    <property type="entry name" value="DUF7874"/>
    <property type="match status" value="1"/>
</dbReference>
<proteinExistence type="predicted"/>
<dbReference type="AlphaFoldDB" id="A0AAN9IH83"/>
<dbReference type="PANTHER" id="PTHR37754:SF1">
    <property type="entry name" value="CALCIUM ION-BINDING PROTEIN"/>
    <property type="match status" value="1"/>
</dbReference>
<evidence type="ECO:0000313" key="2">
    <source>
        <dbReference type="Proteomes" id="UP001372338"/>
    </source>
</evidence>
<dbReference type="PANTHER" id="PTHR37754">
    <property type="entry name" value="CALCIUM ION-BINDING PROTEIN"/>
    <property type="match status" value="1"/>
</dbReference>
<dbReference type="InterPro" id="IPR057196">
    <property type="entry name" value="DUF7874"/>
</dbReference>
<dbReference type="EMBL" id="JAYWIO010000003">
    <property type="protein sequence ID" value="KAK7277135.1"/>
    <property type="molecule type" value="Genomic_DNA"/>
</dbReference>
<organism evidence="1 2">
    <name type="scientific">Crotalaria pallida</name>
    <name type="common">Smooth rattlebox</name>
    <name type="synonym">Crotalaria striata</name>
    <dbReference type="NCBI Taxonomy" id="3830"/>
    <lineage>
        <taxon>Eukaryota</taxon>
        <taxon>Viridiplantae</taxon>
        <taxon>Streptophyta</taxon>
        <taxon>Embryophyta</taxon>
        <taxon>Tracheophyta</taxon>
        <taxon>Spermatophyta</taxon>
        <taxon>Magnoliopsida</taxon>
        <taxon>eudicotyledons</taxon>
        <taxon>Gunneridae</taxon>
        <taxon>Pentapetalae</taxon>
        <taxon>rosids</taxon>
        <taxon>fabids</taxon>
        <taxon>Fabales</taxon>
        <taxon>Fabaceae</taxon>
        <taxon>Papilionoideae</taxon>
        <taxon>50 kb inversion clade</taxon>
        <taxon>genistoids sensu lato</taxon>
        <taxon>core genistoids</taxon>
        <taxon>Crotalarieae</taxon>
        <taxon>Crotalaria</taxon>
    </lineage>
</organism>
<name>A0AAN9IH83_CROPI</name>
<protein>
    <submittedName>
        <fullName evidence="1">Uncharacterized protein</fullName>
    </submittedName>
</protein>
<sequence length="167" mass="18351">MGMLMSVMGGSGEGLASQTLTVLMGALYNQFVEKDIKDFDDFHTAILDIFNTINMALPGKHYDAPQQKEVKDFFEQWTKAKEEDKKKIFTGFMNKNVNLSKVDDSMMITGVVAPPAAMVVKRTGQSLPHLNVIKAVPDVVFVPSATILALIAVKVSKRMLLKKVASS</sequence>
<reference evidence="1 2" key="1">
    <citation type="submission" date="2024-01" db="EMBL/GenBank/DDBJ databases">
        <title>The genomes of 5 underutilized Papilionoideae crops provide insights into root nodulation and disease resistanc.</title>
        <authorList>
            <person name="Yuan L."/>
        </authorList>
    </citation>
    <scope>NUCLEOTIDE SEQUENCE [LARGE SCALE GENOMIC DNA]</scope>
    <source>
        <strain evidence="1">ZHUSHIDOU_FW_LH</strain>
        <tissue evidence="1">Leaf</tissue>
    </source>
</reference>
<comment type="caution">
    <text evidence="1">The sequence shown here is derived from an EMBL/GenBank/DDBJ whole genome shotgun (WGS) entry which is preliminary data.</text>
</comment>
<accession>A0AAN9IH83</accession>
<gene>
    <name evidence="1" type="ORF">RIF29_18285</name>
</gene>
<evidence type="ECO:0000313" key="1">
    <source>
        <dbReference type="EMBL" id="KAK7277135.1"/>
    </source>
</evidence>
<dbReference type="Proteomes" id="UP001372338">
    <property type="component" value="Unassembled WGS sequence"/>
</dbReference>
<keyword evidence="2" id="KW-1185">Reference proteome</keyword>